<dbReference type="HOGENOM" id="CLU_053570_1_0_1"/>
<dbReference type="KEGG" id="sla:SERLADRAFT_401104"/>
<proteinExistence type="predicted"/>
<dbReference type="SUPFAM" id="SSF58038">
    <property type="entry name" value="SNARE fusion complex"/>
    <property type="match status" value="1"/>
</dbReference>
<dbReference type="PROSITE" id="PS50192">
    <property type="entry name" value="T_SNARE"/>
    <property type="match status" value="1"/>
</dbReference>
<dbReference type="PANTHER" id="PTHR12791">
    <property type="entry name" value="GOLGI SNARE BET1-RELATED"/>
    <property type="match status" value="1"/>
</dbReference>
<dbReference type="InterPro" id="IPR000727">
    <property type="entry name" value="T_SNARE_dom"/>
</dbReference>
<dbReference type="RefSeq" id="XP_007323296.1">
    <property type="nucleotide sequence ID" value="XM_007323234.1"/>
</dbReference>
<dbReference type="Proteomes" id="UP000008064">
    <property type="component" value="Unassembled WGS sequence"/>
</dbReference>
<keyword evidence="2" id="KW-0813">Transport</keyword>
<dbReference type="EMBL" id="GL945442">
    <property type="protein sequence ID" value="EGO19861.1"/>
    <property type="molecule type" value="Genomic_DNA"/>
</dbReference>
<feature type="region of interest" description="Disordered" evidence="6">
    <location>
        <begin position="98"/>
        <end position="126"/>
    </location>
</feature>
<keyword evidence="4 7" id="KW-1133">Transmembrane helix</keyword>
<accession>F8PAM3</accession>
<feature type="domain" description="T-SNARE coiled-coil homology" evidence="8">
    <location>
        <begin position="162"/>
        <end position="224"/>
    </location>
</feature>
<dbReference type="AlphaFoldDB" id="F8PAM3"/>
<evidence type="ECO:0000256" key="4">
    <source>
        <dbReference type="ARBA" id="ARBA00022989"/>
    </source>
</evidence>
<dbReference type="OrthoDB" id="244190at2759"/>
<organism>
    <name type="scientific">Serpula lacrymans var. lacrymans (strain S7.9)</name>
    <name type="common">Dry rot fungus</name>
    <dbReference type="NCBI Taxonomy" id="578457"/>
    <lineage>
        <taxon>Eukaryota</taxon>
        <taxon>Fungi</taxon>
        <taxon>Dikarya</taxon>
        <taxon>Basidiomycota</taxon>
        <taxon>Agaricomycotina</taxon>
        <taxon>Agaricomycetes</taxon>
        <taxon>Agaricomycetidae</taxon>
        <taxon>Boletales</taxon>
        <taxon>Coniophorineae</taxon>
        <taxon>Serpulaceae</taxon>
        <taxon>Serpula</taxon>
    </lineage>
</organism>
<dbReference type="SMART" id="SM00397">
    <property type="entry name" value="t_SNARE"/>
    <property type="match status" value="1"/>
</dbReference>
<dbReference type="Gene3D" id="1.20.5.110">
    <property type="match status" value="1"/>
</dbReference>
<keyword evidence="5 7" id="KW-0472">Membrane</keyword>
<gene>
    <name evidence="9" type="ORF">SERLADRAFT_401104</name>
</gene>
<dbReference type="CDD" id="cd15859">
    <property type="entry name" value="SNARE_SYN8"/>
    <property type="match status" value="1"/>
</dbReference>
<dbReference type="GO" id="GO:0016020">
    <property type="term" value="C:membrane"/>
    <property type="evidence" value="ECO:0007669"/>
    <property type="project" value="UniProtKB-SubCell"/>
</dbReference>
<dbReference type="GeneID" id="18812082"/>
<feature type="compositionally biased region" description="Pro residues" evidence="6">
    <location>
        <begin position="107"/>
        <end position="119"/>
    </location>
</feature>
<keyword evidence="3 7" id="KW-0812">Transmembrane</keyword>
<comment type="subcellular location">
    <subcellularLocation>
        <location evidence="1">Membrane</location>
        <topology evidence="1">Single-pass membrane protein</topology>
    </subcellularLocation>
</comment>
<evidence type="ECO:0000256" key="6">
    <source>
        <dbReference type="SAM" id="MobiDB-lite"/>
    </source>
</evidence>
<evidence type="ECO:0000256" key="7">
    <source>
        <dbReference type="SAM" id="Phobius"/>
    </source>
</evidence>
<dbReference type="Pfam" id="PF05739">
    <property type="entry name" value="SNARE"/>
    <property type="match status" value="1"/>
</dbReference>
<evidence type="ECO:0000313" key="9">
    <source>
        <dbReference type="EMBL" id="EGO19861.1"/>
    </source>
</evidence>
<evidence type="ECO:0000256" key="2">
    <source>
        <dbReference type="ARBA" id="ARBA00022448"/>
    </source>
</evidence>
<feature type="transmembrane region" description="Helical" evidence="7">
    <location>
        <begin position="228"/>
        <end position="251"/>
    </location>
</feature>
<evidence type="ECO:0000259" key="8">
    <source>
        <dbReference type="PROSITE" id="PS50192"/>
    </source>
</evidence>
<evidence type="ECO:0000256" key="3">
    <source>
        <dbReference type="ARBA" id="ARBA00022692"/>
    </source>
</evidence>
<protein>
    <recommendedName>
        <fullName evidence="8">t-SNARE coiled-coil homology domain-containing protein</fullName>
    </recommendedName>
</protein>
<evidence type="ECO:0000256" key="1">
    <source>
        <dbReference type="ARBA" id="ARBA00004167"/>
    </source>
</evidence>
<evidence type="ECO:0000256" key="5">
    <source>
        <dbReference type="ARBA" id="ARBA00023136"/>
    </source>
</evidence>
<dbReference type="GO" id="GO:0012505">
    <property type="term" value="C:endomembrane system"/>
    <property type="evidence" value="ECO:0007669"/>
    <property type="project" value="UniProtKB-ARBA"/>
</dbReference>
<dbReference type="GO" id="GO:0005737">
    <property type="term" value="C:cytoplasm"/>
    <property type="evidence" value="ECO:0007669"/>
    <property type="project" value="UniProtKB-ARBA"/>
</dbReference>
<name>F8PAM3_SERL9</name>
<reference evidence="9" key="1">
    <citation type="submission" date="2011-04" db="EMBL/GenBank/DDBJ databases">
        <title>Evolution of plant cell wall degrading machinery underlies the functional diversity of forest fungi.</title>
        <authorList>
            <consortium name="US DOE Joint Genome Institute (JGI-PGF)"/>
            <person name="Eastwood D.C."/>
            <person name="Floudas D."/>
            <person name="Binder M."/>
            <person name="Majcherczyk A."/>
            <person name="Schneider P."/>
            <person name="Aerts A."/>
            <person name="Asiegbu F.O."/>
            <person name="Baker S.E."/>
            <person name="Barry K."/>
            <person name="Bendiksby M."/>
            <person name="Blumentritt M."/>
            <person name="Coutinho P.M."/>
            <person name="Cullen D."/>
            <person name="Cullen D."/>
            <person name="Gathman A."/>
            <person name="Goodell B."/>
            <person name="Henrissat B."/>
            <person name="Ihrmark K."/>
            <person name="Kauserud H."/>
            <person name="Kohler A."/>
            <person name="LaButti K."/>
            <person name="Lapidus A."/>
            <person name="Lavin J.L."/>
            <person name="Lee Y.-H."/>
            <person name="Lindquist E."/>
            <person name="Lilly W."/>
            <person name="Lucas S."/>
            <person name="Morin E."/>
            <person name="Murat C."/>
            <person name="Oguiza J.A."/>
            <person name="Park J."/>
            <person name="Pisabarro A.G."/>
            <person name="Riley R."/>
            <person name="Rosling A."/>
            <person name="Salamov A."/>
            <person name="Schmidt O."/>
            <person name="Schmutz J."/>
            <person name="Skrede I."/>
            <person name="Stenlid J."/>
            <person name="Wiebenga A."/>
            <person name="Xie X."/>
            <person name="Kues U."/>
            <person name="Hibbett D.S."/>
            <person name="Hoffmeister D."/>
            <person name="Hogberg N."/>
            <person name="Martin F."/>
            <person name="Grigoriev I.V."/>
            <person name="Watkinson S.C."/>
        </authorList>
    </citation>
    <scope>NUCLEOTIDE SEQUENCE</scope>
    <source>
        <strain evidence="9">S7.9</strain>
    </source>
</reference>
<sequence length="253" mass="28093">MSLPKLTSLSSQTLTLLLERQRLQSISSTSPSTLHLQRITQNLRNLHTGILALQSQTLLPGVGENRREGETVDSLRAQYERMRGMFGEEAIKAGLESLDTPREPEPSRSPSPSPLPSPPLNSTMSLDDRHDALYKQSEPVFEPYTDDPDADVEPGILLQTQRRMIDDQDSHLDNLSNSITRQHHISLQINSELDTHAGILDELDTDLDHTATRLGSARKRLDKVARGVRGNVSTVTIAVLIVVLLILIVVFKT</sequence>